<evidence type="ECO:0000313" key="1">
    <source>
        <dbReference type="EMBL" id="GJE96179.1"/>
    </source>
</evidence>
<gene>
    <name evidence="1" type="ORF">PsYK624_123720</name>
</gene>
<sequence length="189" mass="20438">MAGWAYDYTLADIAHIYVHTDIMDNFQVDIEGASLTCPDLDDVAMYPLLDKLPAAFAATANVTNDAPTINLRHTSAEACSTMLAAILEARVFATPSPLTLGHFRICPPDSMGFTLGYTIADILSAPQSIGEGDLCAALTTAQRVDWVLRGTWDRKWRFVDERRCDYLRGLQDSARQMGGAGAVGLPAGP</sequence>
<organism evidence="1 2">
    <name type="scientific">Phanerochaete sordida</name>
    <dbReference type="NCBI Taxonomy" id="48140"/>
    <lineage>
        <taxon>Eukaryota</taxon>
        <taxon>Fungi</taxon>
        <taxon>Dikarya</taxon>
        <taxon>Basidiomycota</taxon>
        <taxon>Agaricomycotina</taxon>
        <taxon>Agaricomycetes</taxon>
        <taxon>Polyporales</taxon>
        <taxon>Phanerochaetaceae</taxon>
        <taxon>Phanerochaete</taxon>
    </lineage>
</organism>
<comment type="caution">
    <text evidence="1">The sequence shown here is derived from an EMBL/GenBank/DDBJ whole genome shotgun (WGS) entry which is preliminary data.</text>
</comment>
<dbReference type="Proteomes" id="UP000703269">
    <property type="component" value="Unassembled WGS sequence"/>
</dbReference>
<protein>
    <submittedName>
        <fullName evidence="1">Uncharacterized protein</fullName>
    </submittedName>
</protein>
<dbReference type="EMBL" id="BPQB01000056">
    <property type="protein sequence ID" value="GJE96179.1"/>
    <property type="molecule type" value="Genomic_DNA"/>
</dbReference>
<reference evidence="1 2" key="1">
    <citation type="submission" date="2021-08" db="EMBL/GenBank/DDBJ databases">
        <title>Draft Genome Sequence of Phanerochaete sordida strain YK-624.</title>
        <authorList>
            <person name="Mori T."/>
            <person name="Dohra H."/>
            <person name="Suzuki T."/>
            <person name="Kawagishi H."/>
            <person name="Hirai H."/>
        </authorList>
    </citation>
    <scope>NUCLEOTIDE SEQUENCE [LARGE SCALE GENOMIC DNA]</scope>
    <source>
        <strain evidence="1 2">YK-624</strain>
    </source>
</reference>
<dbReference type="AlphaFoldDB" id="A0A9P3GKZ0"/>
<accession>A0A9P3GKZ0</accession>
<name>A0A9P3GKZ0_9APHY</name>
<evidence type="ECO:0000313" key="2">
    <source>
        <dbReference type="Proteomes" id="UP000703269"/>
    </source>
</evidence>
<proteinExistence type="predicted"/>
<keyword evidence="2" id="KW-1185">Reference proteome</keyword>